<dbReference type="Gene3D" id="1.10.730.10">
    <property type="entry name" value="Isoleucyl-tRNA Synthetase, Domain 1"/>
    <property type="match status" value="1"/>
</dbReference>
<evidence type="ECO:0000256" key="5">
    <source>
        <dbReference type="ARBA" id="ARBA00022917"/>
    </source>
</evidence>
<protein>
    <recommendedName>
        <fullName evidence="1">valine--tRNA ligase</fullName>
        <ecNumber evidence="1">6.1.1.9</ecNumber>
    </recommendedName>
    <alternativeName>
        <fullName evidence="7">Valyl-tRNA synthetase</fullName>
    </alternativeName>
</protein>
<proteinExistence type="predicted"/>
<keyword evidence="5" id="KW-0648">Protein biosynthesis</keyword>
<evidence type="ECO:0000256" key="4">
    <source>
        <dbReference type="ARBA" id="ARBA00022840"/>
    </source>
</evidence>
<dbReference type="EMBL" id="JBBPFD010000014">
    <property type="protein sequence ID" value="KAK7899643.1"/>
    <property type="molecule type" value="Genomic_DNA"/>
</dbReference>
<keyword evidence="6" id="KW-0030">Aminoacyl-tRNA synthetase</keyword>
<evidence type="ECO:0000259" key="9">
    <source>
        <dbReference type="Pfam" id="PF08264"/>
    </source>
</evidence>
<dbReference type="GO" id="GO:0005524">
    <property type="term" value="F:ATP binding"/>
    <property type="evidence" value="ECO:0007669"/>
    <property type="project" value="UniProtKB-KW"/>
</dbReference>
<dbReference type="GO" id="GO:0005829">
    <property type="term" value="C:cytosol"/>
    <property type="evidence" value="ECO:0007669"/>
    <property type="project" value="TreeGrafter"/>
</dbReference>
<keyword evidence="2" id="KW-0436">Ligase</keyword>
<evidence type="ECO:0000256" key="7">
    <source>
        <dbReference type="ARBA" id="ARBA00029936"/>
    </source>
</evidence>
<dbReference type="EC" id="6.1.1.9" evidence="1"/>
<dbReference type="InterPro" id="IPR009080">
    <property type="entry name" value="tRNAsynth_Ia_anticodon-bd"/>
</dbReference>
<dbReference type="PANTHER" id="PTHR11946">
    <property type="entry name" value="VALYL-TRNA SYNTHETASES"/>
    <property type="match status" value="1"/>
</dbReference>
<name>A0AAW0NK20_9GOBI</name>
<evidence type="ECO:0000256" key="8">
    <source>
        <dbReference type="SAM" id="Coils"/>
    </source>
</evidence>
<accession>A0AAW0NK20</accession>
<organism evidence="10 11">
    <name type="scientific">Mugilogobius chulae</name>
    <name type="common">yellowstripe goby</name>
    <dbReference type="NCBI Taxonomy" id="88201"/>
    <lineage>
        <taxon>Eukaryota</taxon>
        <taxon>Metazoa</taxon>
        <taxon>Chordata</taxon>
        <taxon>Craniata</taxon>
        <taxon>Vertebrata</taxon>
        <taxon>Euteleostomi</taxon>
        <taxon>Actinopterygii</taxon>
        <taxon>Neopterygii</taxon>
        <taxon>Teleostei</taxon>
        <taxon>Neoteleostei</taxon>
        <taxon>Acanthomorphata</taxon>
        <taxon>Gobiaria</taxon>
        <taxon>Gobiiformes</taxon>
        <taxon>Gobioidei</taxon>
        <taxon>Gobiidae</taxon>
        <taxon>Gobionellinae</taxon>
        <taxon>Mugilogobius</taxon>
    </lineage>
</organism>
<comment type="caution">
    <text evidence="10">The sequence shown here is derived from an EMBL/GenBank/DDBJ whole genome shotgun (WGS) entry which is preliminary data.</text>
</comment>
<keyword evidence="3" id="KW-0547">Nucleotide-binding</keyword>
<gene>
    <name evidence="10" type="ORF">WMY93_020496</name>
</gene>
<dbReference type="GO" id="GO:0006438">
    <property type="term" value="P:valyl-tRNA aminoacylation"/>
    <property type="evidence" value="ECO:0007669"/>
    <property type="project" value="InterPro"/>
</dbReference>
<evidence type="ECO:0000313" key="11">
    <source>
        <dbReference type="Proteomes" id="UP001460270"/>
    </source>
</evidence>
<keyword evidence="11" id="KW-1185">Reference proteome</keyword>
<dbReference type="Proteomes" id="UP001460270">
    <property type="component" value="Unassembled WGS sequence"/>
</dbReference>
<feature type="domain" description="Methionyl/Valyl/Leucyl/Isoleucyl-tRNA synthetase anticodon-binding" evidence="9">
    <location>
        <begin position="1"/>
        <end position="76"/>
    </location>
</feature>
<reference evidence="11" key="1">
    <citation type="submission" date="2024-04" db="EMBL/GenBank/DDBJ databases">
        <title>Salinicola lusitanus LLJ914,a marine bacterium isolated from the Okinawa Trough.</title>
        <authorList>
            <person name="Li J."/>
        </authorList>
    </citation>
    <scope>NUCLEOTIDE SEQUENCE [LARGE SCALE GENOMIC DNA]</scope>
</reference>
<keyword evidence="4" id="KW-0067">ATP-binding</keyword>
<dbReference type="PANTHER" id="PTHR11946:SF71">
    <property type="entry name" value="VALINE--TRNA LIGASE, MITOCHONDRIAL"/>
    <property type="match status" value="1"/>
</dbReference>
<dbReference type="AlphaFoldDB" id="A0AAW0NK20"/>
<evidence type="ECO:0000256" key="6">
    <source>
        <dbReference type="ARBA" id="ARBA00023146"/>
    </source>
</evidence>
<keyword evidence="8" id="KW-0175">Coiled coil</keyword>
<dbReference type="SUPFAM" id="SSF47323">
    <property type="entry name" value="Anticodon-binding domain of a subclass of class I aminoacyl-tRNA synthetases"/>
    <property type="match status" value="1"/>
</dbReference>
<dbReference type="GO" id="GO:0004832">
    <property type="term" value="F:valine-tRNA ligase activity"/>
    <property type="evidence" value="ECO:0007669"/>
    <property type="project" value="UniProtKB-EC"/>
</dbReference>
<sequence>MPFITEELWQRLQPHQPHQPSSSAAQTSLCLQPYPSSQQLAPWYFPDEERDFLLVQEVVRVARSLRAQSSLTKEKPALWVECSSSQAQILQDFSSALRTLSRVSSVQPVSCPPAGCVVGVVDHTCRLHLEVKSGVNVDKQIAELSRRRDRLIPKLEQLLSRVHSQTQDQAKVPLHVREALGKKVSALEQELKNTEEQLQQLKQDQAEQ</sequence>
<dbReference type="Pfam" id="PF08264">
    <property type="entry name" value="Anticodon_1"/>
    <property type="match status" value="1"/>
</dbReference>
<evidence type="ECO:0000256" key="1">
    <source>
        <dbReference type="ARBA" id="ARBA00013169"/>
    </source>
</evidence>
<evidence type="ECO:0000313" key="10">
    <source>
        <dbReference type="EMBL" id="KAK7899643.1"/>
    </source>
</evidence>
<dbReference type="InterPro" id="IPR002303">
    <property type="entry name" value="Valyl-tRNA_ligase"/>
</dbReference>
<dbReference type="InterPro" id="IPR013155">
    <property type="entry name" value="M/V/L/I-tRNA-synth_anticd-bd"/>
</dbReference>
<feature type="coiled-coil region" evidence="8">
    <location>
        <begin position="177"/>
        <end position="208"/>
    </location>
</feature>
<evidence type="ECO:0000256" key="2">
    <source>
        <dbReference type="ARBA" id="ARBA00022598"/>
    </source>
</evidence>
<evidence type="ECO:0000256" key="3">
    <source>
        <dbReference type="ARBA" id="ARBA00022741"/>
    </source>
</evidence>